<dbReference type="EMBL" id="CP061510">
    <property type="protein sequence ID" value="QSB43921.1"/>
    <property type="molecule type" value="Genomic_DNA"/>
</dbReference>
<sequence length="94" mass="10334">MAWTSVLAIYLLFWVMAAFLLLPFGVRTHDEMGVQKVPGQADSAPANFRPKRLVVRATVLAAALTALYVANYVNGWVTLDSLSFIPTPEVNENP</sequence>
<feature type="transmembrane region" description="Helical" evidence="1">
    <location>
        <begin position="53"/>
        <end position="73"/>
    </location>
</feature>
<proteinExistence type="predicted"/>
<evidence type="ECO:0000313" key="3">
    <source>
        <dbReference type="Proteomes" id="UP000663637"/>
    </source>
</evidence>
<protein>
    <submittedName>
        <fullName evidence="2">DUF1467 family protein</fullName>
    </submittedName>
</protein>
<dbReference type="RefSeq" id="WP_102153998.1">
    <property type="nucleotide sequence ID" value="NZ_CP061510.1"/>
</dbReference>
<organism evidence="2 3">
    <name type="scientific">Tsuneonella flava</name>
    <dbReference type="NCBI Taxonomy" id="2055955"/>
    <lineage>
        <taxon>Bacteria</taxon>
        <taxon>Pseudomonadati</taxon>
        <taxon>Pseudomonadota</taxon>
        <taxon>Alphaproteobacteria</taxon>
        <taxon>Sphingomonadales</taxon>
        <taxon>Erythrobacteraceae</taxon>
        <taxon>Tsuneonella</taxon>
    </lineage>
</organism>
<evidence type="ECO:0000256" key="1">
    <source>
        <dbReference type="SAM" id="Phobius"/>
    </source>
</evidence>
<dbReference type="Pfam" id="PF07330">
    <property type="entry name" value="DUF1467"/>
    <property type="match status" value="1"/>
</dbReference>
<keyword evidence="3" id="KW-1185">Reference proteome</keyword>
<accession>A0ABX7KA27</accession>
<keyword evidence="1" id="KW-1133">Transmembrane helix</keyword>
<reference evidence="2 3" key="1">
    <citation type="submission" date="2020-09" db="EMBL/GenBank/DDBJ databases">
        <title>Complete genome sequence of altererythrobacter flavus SS-21NJ, isolated from Dongying oil sludge in Shandong province.</title>
        <authorList>
            <person name="Sun S."/>
            <person name="Zhang Z."/>
        </authorList>
    </citation>
    <scope>NUCLEOTIDE SEQUENCE [LARGE SCALE GENOMIC DNA]</scope>
    <source>
        <strain evidence="2 3">SS-21NJ</strain>
    </source>
</reference>
<dbReference type="Proteomes" id="UP000663637">
    <property type="component" value="Chromosome"/>
</dbReference>
<gene>
    <name evidence="2" type="ORF">IDJ81_11255</name>
</gene>
<keyword evidence="1" id="KW-0812">Transmembrane</keyword>
<evidence type="ECO:0000313" key="2">
    <source>
        <dbReference type="EMBL" id="QSB43921.1"/>
    </source>
</evidence>
<feature type="transmembrane region" description="Helical" evidence="1">
    <location>
        <begin position="6"/>
        <end position="26"/>
    </location>
</feature>
<dbReference type="InterPro" id="IPR009935">
    <property type="entry name" value="DUF1467"/>
</dbReference>
<keyword evidence="1" id="KW-0472">Membrane</keyword>
<name>A0ABX7KA27_9SPHN</name>